<dbReference type="Proteomes" id="UP000219467">
    <property type="component" value="Unassembled WGS sequence"/>
</dbReference>
<dbReference type="GO" id="GO:0005886">
    <property type="term" value="C:plasma membrane"/>
    <property type="evidence" value="ECO:0007669"/>
    <property type="project" value="UniProtKB-SubCell"/>
</dbReference>
<keyword evidence="3 6" id="KW-0812">Transmembrane</keyword>
<dbReference type="InterPro" id="IPR011577">
    <property type="entry name" value="Cyt_b561_bac/Ni-Hgenase"/>
</dbReference>
<proteinExistence type="predicted"/>
<comment type="subcellular location">
    <subcellularLocation>
        <location evidence="1">Cell membrane</location>
        <topology evidence="1">Multi-pass membrane protein</topology>
    </subcellularLocation>
</comment>
<accession>A0A285D3H2</accession>
<dbReference type="OrthoDB" id="196472at2"/>
<keyword evidence="9" id="KW-1185">Reference proteome</keyword>
<dbReference type="AlphaFoldDB" id="A0A285D3H2"/>
<name>A0A285D3H2_9RHOB</name>
<evidence type="ECO:0000256" key="3">
    <source>
        <dbReference type="ARBA" id="ARBA00022692"/>
    </source>
</evidence>
<feature type="transmembrane region" description="Helical" evidence="6">
    <location>
        <begin position="51"/>
        <end position="72"/>
    </location>
</feature>
<evidence type="ECO:0000256" key="6">
    <source>
        <dbReference type="SAM" id="Phobius"/>
    </source>
</evidence>
<evidence type="ECO:0000256" key="4">
    <source>
        <dbReference type="ARBA" id="ARBA00022989"/>
    </source>
</evidence>
<dbReference type="Gene3D" id="1.20.950.20">
    <property type="entry name" value="Transmembrane di-heme cytochromes, Chain C"/>
    <property type="match status" value="1"/>
</dbReference>
<dbReference type="EMBL" id="OAOQ01000017">
    <property type="protein sequence ID" value="SNX73838.1"/>
    <property type="molecule type" value="Genomic_DNA"/>
</dbReference>
<dbReference type="SUPFAM" id="SSF81342">
    <property type="entry name" value="Transmembrane di-heme cytochromes"/>
    <property type="match status" value="1"/>
</dbReference>
<feature type="transmembrane region" description="Helical" evidence="6">
    <location>
        <begin position="110"/>
        <end position="132"/>
    </location>
</feature>
<evidence type="ECO:0000256" key="5">
    <source>
        <dbReference type="ARBA" id="ARBA00023136"/>
    </source>
</evidence>
<dbReference type="InterPro" id="IPR016174">
    <property type="entry name" value="Di-haem_cyt_TM"/>
</dbReference>
<organism evidence="8 9">
    <name type="scientific">Cereibacter ovatus</name>
    <dbReference type="NCBI Taxonomy" id="439529"/>
    <lineage>
        <taxon>Bacteria</taxon>
        <taxon>Pseudomonadati</taxon>
        <taxon>Pseudomonadota</taxon>
        <taxon>Alphaproteobacteria</taxon>
        <taxon>Rhodobacterales</taxon>
        <taxon>Paracoccaceae</taxon>
        <taxon>Cereibacter</taxon>
    </lineage>
</organism>
<protein>
    <submittedName>
        <fullName evidence="8">Cytochrome b</fullName>
    </submittedName>
</protein>
<feature type="transmembrane region" description="Helical" evidence="6">
    <location>
        <begin position="162"/>
        <end position="183"/>
    </location>
</feature>
<evidence type="ECO:0000256" key="2">
    <source>
        <dbReference type="ARBA" id="ARBA00022475"/>
    </source>
</evidence>
<dbReference type="GO" id="GO:0022904">
    <property type="term" value="P:respiratory electron transport chain"/>
    <property type="evidence" value="ECO:0007669"/>
    <property type="project" value="InterPro"/>
</dbReference>
<dbReference type="Pfam" id="PF01292">
    <property type="entry name" value="Ni_hydr_CYTB"/>
    <property type="match status" value="1"/>
</dbReference>
<dbReference type="InterPro" id="IPR051542">
    <property type="entry name" value="Hydrogenase_cytochrome"/>
</dbReference>
<gene>
    <name evidence="8" type="ORF">SAMN05878503_11737</name>
</gene>
<dbReference type="GO" id="GO:0009055">
    <property type="term" value="F:electron transfer activity"/>
    <property type="evidence" value="ECO:0007669"/>
    <property type="project" value="InterPro"/>
</dbReference>
<evidence type="ECO:0000313" key="9">
    <source>
        <dbReference type="Proteomes" id="UP000219467"/>
    </source>
</evidence>
<sequence>MSSPDTHSPDTPAVETVKVWDPLLRLFHWALAAAVVLAWGLGHFGPDIMTLHFYAGYVVLGLLAFRLIWALVGPAPARFSNFVYGPRDILGYAAEAWRRKPSYWRGHNPLGGLFIVAILLMLMLQVVTGLVADPDDFINVGPLASYVPSWVSRKAVGLHETIGNVILGLVVLHLAAIAFYKLWKREDLIRPMLTGLKTVRRG</sequence>
<reference evidence="9" key="1">
    <citation type="submission" date="2017-08" db="EMBL/GenBank/DDBJ databases">
        <authorList>
            <person name="Varghese N."/>
            <person name="Submissions S."/>
        </authorList>
    </citation>
    <scope>NUCLEOTIDE SEQUENCE [LARGE SCALE GENOMIC DNA]</scope>
    <source>
        <strain evidence="9">JA234</strain>
    </source>
</reference>
<keyword evidence="4 6" id="KW-1133">Transmembrane helix</keyword>
<evidence type="ECO:0000256" key="1">
    <source>
        <dbReference type="ARBA" id="ARBA00004651"/>
    </source>
</evidence>
<keyword evidence="5 6" id="KW-0472">Membrane</keyword>
<dbReference type="RefSeq" id="WP_097031430.1">
    <property type="nucleotide sequence ID" value="NZ_OAOQ01000017.1"/>
</dbReference>
<keyword evidence="2" id="KW-1003">Cell membrane</keyword>
<evidence type="ECO:0000259" key="7">
    <source>
        <dbReference type="Pfam" id="PF01292"/>
    </source>
</evidence>
<dbReference type="GO" id="GO:0020037">
    <property type="term" value="F:heme binding"/>
    <property type="evidence" value="ECO:0007669"/>
    <property type="project" value="TreeGrafter"/>
</dbReference>
<dbReference type="PANTHER" id="PTHR30485:SF2">
    <property type="entry name" value="BLL0597 PROTEIN"/>
    <property type="match status" value="1"/>
</dbReference>
<feature type="domain" description="Cytochrome b561 bacterial/Ni-hydrogenase" evidence="7">
    <location>
        <begin position="19"/>
        <end position="195"/>
    </location>
</feature>
<dbReference type="PANTHER" id="PTHR30485">
    <property type="entry name" value="NI/FE-HYDROGENASE 1 B-TYPE CYTOCHROME SUBUNIT"/>
    <property type="match status" value="1"/>
</dbReference>
<evidence type="ECO:0000313" key="8">
    <source>
        <dbReference type="EMBL" id="SNX73838.1"/>
    </source>
</evidence>